<protein>
    <submittedName>
        <fullName evidence="1">Uncharacterized protein</fullName>
    </submittedName>
</protein>
<accession>A0A8D8V8W4</accession>
<evidence type="ECO:0000313" key="1">
    <source>
        <dbReference type="EMBL" id="CAG6721161.1"/>
    </source>
</evidence>
<proteinExistence type="predicted"/>
<sequence length="100" mass="11268">MPYRGETTDKAKFSTYLVDNTVAQAAQANKLHPDEGRPKKVKNSKGMKLGCIYCTHQATSPKLLVLHVKRVHKKVVKILKVDGLNLPRKMNEKKVDQSLN</sequence>
<dbReference type="EMBL" id="HBUF01361708">
    <property type="protein sequence ID" value="CAG6721161.1"/>
    <property type="molecule type" value="Transcribed_RNA"/>
</dbReference>
<reference evidence="1" key="1">
    <citation type="submission" date="2021-05" db="EMBL/GenBank/DDBJ databases">
        <authorList>
            <person name="Alioto T."/>
            <person name="Alioto T."/>
            <person name="Gomez Garrido J."/>
        </authorList>
    </citation>
    <scope>NUCLEOTIDE SEQUENCE</scope>
</reference>
<dbReference type="AlphaFoldDB" id="A0A8D8V8W4"/>
<name>A0A8D8V8W4_9HEMI</name>
<organism evidence="1">
    <name type="scientific">Cacopsylla melanoneura</name>
    <dbReference type="NCBI Taxonomy" id="428564"/>
    <lineage>
        <taxon>Eukaryota</taxon>
        <taxon>Metazoa</taxon>
        <taxon>Ecdysozoa</taxon>
        <taxon>Arthropoda</taxon>
        <taxon>Hexapoda</taxon>
        <taxon>Insecta</taxon>
        <taxon>Pterygota</taxon>
        <taxon>Neoptera</taxon>
        <taxon>Paraneoptera</taxon>
        <taxon>Hemiptera</taxon>
        <taxon>Sternorrhyncha</taxon>
        <taxon>Psylloidea</taxon>
        <taxon>Psyllidae</taxon>
        <taxon>Psyllinae</taxon>
        <taxon>Cacopsylla</taxon>
    </lineage>
</organism>